<dbReference type="PANTHER" id="PTHR48021">
    <property type="match status" value="1"/>
</dbReference>
<evidence type="ECO:0000256" key="6">
    <source>
        <dbReference type="ARBA" id="ARBA00022989"/>
    </source>
</evidence>
<evidence type="ECO:0000256" key="2">
    <source>
        <dbReference type="ARBA" id="ARBA00022448"/>
    </source>
</evidence>
<dbReference type="AlphaFoldDB" id="A0A821TLC5"/>
<keyword evidence="3" id="KW-1003">Cell membrane</keyword>
<dbReference type="Gene3D" id="1.20.1250.20">
    <property type="entry name" value="MFS general substrate transporter like domains"/>
    <property type="match status" value="1"/>
</dbReference>
<accession>A0A821TLC5</accession>
<keyword evidence="5 9" id="KW-0812">Transmembrane</keyword>
<name>A0A821TLC5_9NEOP</name>
<evidence type="ECO:0000313" key="12">
    <source>
        <dbReference type="Proteomes" id="UP000663880"/>
    </source>
</evidence>
<dbReference type="SUPFAM" id="SSF103473">
    <property type="entry name" value="MFS general substrate transporter"/>
    <property type="match status" value="1"/>
</dbReference>
<evidence type="ECO:0000256" key="7">
    <source>
        <dbReference type="ARBA" id="ARBA00023136"/>
    </source>
</evidence>
<dbReference type="GO" id="GO:0022857">
    <property type="term" value="F:transmembrane transporter activity"/>
    <property type="evidence" value="ECO:0007669"/>
    <property type="project" value="InterPro"/>
</dbReference>
<protein>
    <recommendedName>
        <fullName evidence="10">Major facilitator superfamily (MFS) profile domain-containing protein</fullName>
    </recommendedName>
</protein>
<evidence type="ECO:0000256" key="5">
    <source>
        <dbReference type="ARBA" id="ARBA00022692"/>
    </source>
</evidence>
<evidence type="ECO:0000256" key="9">
    <source>
        <dbReference type="SAM" id="Phobius"/>
    </source>
</evidence>
<feature type="transmembrane region" description="Helical" evidence="9">
    <location>
        <begin position="79"/>
        <end position="95"/>
    </location>
</feature>
<keyword evidence="12" id="KW-1185">Reference proteome</keyword>
<dbReference type="FunFam" id="1.20.1250.20:FF:000218">
    <property type="entry name" value="facilitated trehalose transporter Tret1"/>
    <property type="match status" value="1"/>
</dbReference>
<dbReference type="InterPro" id="IPR050549">
    <property type="entry name" value="MFS_Trehalose_Transporter"/>
</dbReference>
<feature type="transmembrane region" description="Helical" evidence="9">
    <location>
        <begin position="101"/>
        <end position="125"/>
    </location>
</feature>
<dbReference type="OrthoDB" id="8120565at2759"/>
<dbReference type="PROSITE" id="PS50850">
    <property type="entry name" value="MFS"/>
    <property type="match status" value="1"/>
</dbReference>
<feature type="transmembrane region" description="Helical" evidence="9">
    <location>
        <begin position="6"/>
        <end position="26"/>
    </location>
</feature>
<keyword evidence="7 9" id="KW-0472">Membrane</keyword>
<feature type="region of interest" description="Disordered" evidence="8">
    <location>
        <begin position="226"/>
        <end position="247"/>
    </location>
</feature>
<evidence type="ECO:0000256" key="1">
    <source>
        <dbReference type="ARBA" id="ARBA00004651"/>
    </source>
</evidence>
<evidence type="ECO:0000256" key="4">
    <source>
        <dbReference type="ARBA" id="ARBA00022597"/>
    </source>
</evidence>
<feature type="transmembrane region" description="Helical" evidence="9">
    <location>
        <begin position="394"/>
        <end position="414"/>
    </location>
</feature>
<evidence type="ECO:0000256" key="8">
    <source>
        <dbReference type="SAM" id="MobiDB-lite"/>
    </source>
</evidence>
<feature type="transmembrane region" description="Helical" evidence="9">
    <location>
        <begin position="137"/>
        <end position="156"/>
    </location>
</feature>
<sequence>MGVINQVSSCVIVGFLCFSTGIVFCWPSSMIKVFASENTTLNRVMTETEISLLGGLPPIGALCTIPLTGKVFDTLGRKYTLIGISLSQVIGWAIICSFKYVVTVLIGFFITGLSACMYLAVPVFIGEFSQESIRGSLTAGALVLFPVGSMVSYLLGTLDYHTMNYTCLTISTVGTLMMFYLRESPLYLMKNGLEKEAAVVIAYYRSVTVDSKEVQEEIENIKRALNPDLDDSTPETEKLQPNPNKQREKLSTWQFLKKSRSTRRALFVSLILYTAAVFQGQIVVQVYAEPLFSAAVPSMSATLCSVLFAAVTIFGALIVVYLVDRLGRRPLMIYSSILASIFAASLGTQIQFSWAPNWMTAVFIYLFCFSYTLGAGTIPFTMSAEIFLPEIKNFATIVSFEYSFLGCFFVLFIFNPLVAALGLGTLFCMFAGVCLITAIFCYFFMPETKGLTVDVIQHKFYSPRSQNNV</sequence>
<dbReference type="PANTHER" id="PTHR48021:SF1">
    <property type="entry name" value="GH07001P-RELATED"/>
    <property type="match status" value="1"/>
</dbReference>
<keyword evidence="2" id="KW-0813">Transport</keyword>
<feature type="transmembrane region" description="Helical" evidence="9">
    <location>
        <begin position="420"/>
        <end position="444"/>
    </location>
</feature>
<feature type="transmembrane region" description="Helical" evidence="9">
    <location>
        <begin position="300"/>
        <end position="324"/>
    </location>
</feature>
<dbReference type="InterPro" id="IPR036259">
    <property type="entry name" value="MFS_trans_sf"/>
</dbReference>
<evidence type="ECO:0000256" key="3">
    <source>
        <dbReference type="ARBA" id="ARBA00022475"/>
    </source>
</evidence>
<organism evidence="11 12">
    <name type="scientific">Pieris macdunnoughi</name>
    <dbReference type="NCBI Taxonomy" id="345717"/>
    <lineage>
        <taxon>Eukaryota</taxon>
        <taxon>Metazoa</taxon>
        <taxon>Ecdysozoa</taxon>
        <taxon>Arthropoda</taxon>
        <taxon>Hexapoda</taxon>
        <taxon>Insecta</taxon>
        <taxon>Pterygota</taxon>
        <taxon>Neoptera</taxon>
        <taxon>Endopterygota</taxon>
        <taxon>Lepidoptera</taxon>
        <taxon>Glossata</taxon>
        <taxon>Ditrysia</taxon>
        <taxon>Papilionoidea</taxon>
        <taxon>Pieridae</taxon>
        <taxon>Pierinae</taxon>
        <taxon>Pieris</taxon>
    </lineage>
</organism>
<dbReference type="GO" id="GO:0005886">
    <property type="term" value="C:plasma membrane"/>
    <property type="evidence" value="ECO:0007669"/>
    <property type="project" value="UniProtKB-SubCell"/>
</dbReference>
<dbReference type="InterPro" id="IPR020846">
    <property type="entry name" value="MFS_dom"/>
</dbReference>
<dbReference type="PROSITE" id="PS00216">
    <property type="entry name" value="SUGAR_TRANSPORT_1"/>
    <property type="match status" value="1"/>
</dbReference>
<feature type="domain" description="Major facilitator superfamily (MFS) profile" evidence="10">
    <location>
        <begin position="1"/>
        <end position="449"/>
    </location>
</feature>
<proteinExistence type="predicted"/>
<comment type="subcellular location">
    <subcellularLocation>
        <location evidence="1">Cell membrane</location>
        <topology evidence="1">Multi-pass membrane protein</topology>
    </subcellularLocation>
</comment>
<reference evidence="11" key="1">
    <citation type="submission" date="2021-02" db="EMBL/GenBank/DDBJ databases">
        <authorList>
            <person name="Steward A R."/>
        </authorList>
    </citation>
    <scope>NUCLEOTIDE SEQUENCE</scope>
</reference>
<dbReference type="EMBL" id="CAJOBZ010000024">
    <property type="protein sequence ID" value="CAF4873363.1"/>
    <property type="molecule type" value="Genomic_DNA"/>
</dbReference>
<keyword evidence="4" id="KW-0762">Sugar transport</keyword>
<gene>
    <name evidence="11" type="ORF">PMACD_LOCUS8963</name>
</gene>
<comment type="caution">
    <text evidence="11">The sequence shown here is derived from an EMBL/GenBank/DDBJ whole genome shotgun (WGS) entry which is preliminary data.</text>
</comment>
<dbReference type="Pfam" id="PF00083">
    <property type="entry name" value="Sugar_tr"/>
    <property type="match status" value="1"/>
</dbReference>
<feature type="transmembrane region" description="Helical" evidence="9">
    <location>
        <begin position="331"/>
        <end position="352"/>
    </location>
</feature>
<feature type="transmembrane region" description="Helical" evidence="9">
    <location>
        <begin position="358"/>
        <end position="382"/>
    </location>
</feature>
<dbReference type="InterPro" id="IPR005828">
    <property type="entry name" value="MFS_sugar_transport-like"/>
</dbReference>
<dbReference type="Proteomes" id="UP000663880">
    <property type="component" value="Unassembled WGS sequence"/>
</dbReference>
<feature type="transmembrane region" description="Helical" evidence="9">
    <location>
        <begin position="265"/>
        <end position="288"/>
    </location>
</feature>
<evidence type="ECO:0000259" key="10">
    <source>
        <dbReference type="PROSITE" id="PS50850"/>
    </source>
</evidence>
<dbReference type="InterPro" id="IPR005829">
    <property type="entry name" value="Sugar_transporter_CS"/>
</dbReference>
<evidence type="ECO:0000313" key="11">
    <source>
        <dbReference type="EMBL" id="CAF4873363.1"/>
    </source>
</evidence>
<keyword evidence="6 9" id="KW-1133">Transmembrane helix</keyword>